<protein>
    <submittedName>
        <fullName evidence="2">Efflux RND transporter permease subunit</fullName>
    </submittedName>
</protein>
<organism evidence="2 3">
    <name type="scientific">Neptunomonas concharum</name>
    <dbReference type="NCBI Taxonomy" id="1031538"/>
    <lineage>
        <taxon>Bacteria</taxon>
        <taxon>Pseudomonadati</taxon>
        <taxon>Pseudomonadota</taxon>
        <taxon>Gammaproteobacteria</taxon>
        <taxon>Oceanospirillales</taxon>
        <taxon>Oceanospirillaceae</taxon>
        <taxon>Neptunomonas</taxon>
    </lineage>
</organism>
<dbReference type="SUPFAM" id="SSF82693">
    <property type="entry name" value="Multidrug efflux transporter AcrB pore domain, PN1, PN2, PC1 and PC2 subdomains"/>
    <property type="match status" value="2"/>
</dbReference>
<dbReference type="InterPro" id="IPR027463">
    <property type="entry name" value="AcrB_DN_DC_subdom"/>
</dbReference>
<feature type="transmembrane region" description="Helical" evidence="1">
    <location>
        <begin position="912"/>
        <end position="935"/>
    </location>
</feature>
<dbReference type="AlphaFoldDB" id="A0A5P1RA13"/>
<dbReference type="PANTHER" id="PTHR32063:SF18">
    <property type="entry name" value="CATION EFFLUX SYSTEM PROTEIN"/>
    <property type="match status" value="1"/>
</dbReference>
<dbReference type="InterPro" id="IPR001036">
    <property type="entry name" value="Acrflvin-R"/>
</dbReference>
<feature type="transmembrane region" description="Helical" evidence="1">
    <location>
        <begin position="12"/>
        <end position="32"/>
    </location>
</feature>
<feature type="transmembrane region" description="Helical" evidence="1">
    <location>
        <begin position="463"/>
        <end position="490"/>
    </location>
</feature>
<feature type="transmembrane region" description="Helical" evidence="1">
    <location>
        <begin position="888"/>
        <end position="906"/>
    </location>
</feature>
<accession>A0A5P1RA13</accession>
<keyword evidence="3" id="KW-1185">Reference proteome</keyword>
<feature type="transmembrane region" description="Helical" evidence="1">
    <location>
        <begin position="433"/>
        <end position="451"/>
    </location>
</feature>
<feature type="transmembrane region" description="Helical" evidence="1">
    <location>
        <begin position="964"/>
        <end position="984"/>
    </location>
</feature>
<dbReference type="SUPFAM" id="SSF82866">
    <property type="entry name" value="Multidrug efflux transporter AcrB transmembrane domain"/>
    <property type="match status" value="2"/>
</dbReference>
<dbReference type="Gene3D" id="3.30.2090.10">
    <property type="entry name" value="Multidrug efflux transporter AcrB TolC docking domain, DN and DC subdomains"/>
    <property type="match status" value="2"/>
</dbReference>
<dbReference type="GO" id="GO:0042910">
    <property type="term" value="F:xenobiotic transmembrane transporter activity"/>
    <property type="evidence" value="ECO:0007669"/>
    <property type="project" value="TreeGrafter"/>
</dbReference>
<dbReference type="GO" id="GO:0005886">
    <property type="term" value="C:plasma membrane"/>
    <property type="evidence" value="ECO:0007669"/>
    <property type="project" value="TreeGrafter"/>
</dbReference>
<feature type="transmembrane region" description="Helical" evidence="1">
    <location>
        <begin position="360"/>
        <end position="381"/>
    </location>
</feature>
<name>A0A5P1RA13_9GAMM</name>
<evidence type="ECO:0000313" key="3">
    <source>
        <dbReference type="Proteomes" id="UP000324760"/>
    </source>
</evidence>
<dbReference type="Gene3D" id="3.30.70.1430">
    <property type="entry name" value="Multidrug efflux transporter AcrB pore domain"/>
    <property type="match status" value="2"/>
</dbReference>
<dbReference type="PRINTS" id="PR00702">
    <property type="entry name" value="ACRIFLAVINRP"/>
</dbReference>
<evidence type="ECO:0000313" key="2">
    <source>
        <dbReference type="EMBL" id="QEQ96115.1"/>
    </source>
</evidence>
<feature type="transmembrane region" description="Helical" evidence="1">
    <location>
        <begin position="387"/>
        <end position="412"/>
    </location>
</feature>
<sequence>MNLAEYGIRHKTVTWLVVALLIGGGIFSFLGLGRLEDPAFTIKEALINTAYPGASPQEVEEEVTLVLENAIQQLPYVEEIVSTSSAGFSQIQVEMKSTYRKKDLAQIWDEMRRKVNDIAATLPPGSSSPQIIDDFSDVYGMFMALSGQGYNYEQLEDYADFLRRELVLLPGVGKVTVGGSRQEQIIIEIDRAKLAATGFSVAALQQVLSTHNLVSDAGRIRAGSEYIRISALNYSQISQGLGGLLLGEANGELVHLTDVATIRKDYVDPPLHLYRYNGDFALTLNLSFAAGVNVVEVGQAVQSRLQALEYSRPIGMQIDFIYNQPERVEASVNDFLVSLGQAVAIVVIVLLISMGTRPGILMSGVLLLTILGTFILMRIYGIELHRISLGALIIALGMLVDNAIVITEGAIIGMQRGMTRLEAVRKIVQNTSWPLLGATIIAIAAFAPIGLSPDASGEFTSSLFWVLFFSLLLSWFLAITVTPFFCYLLFREKTHTKENDLPSEDPYSGVIYRLYRQALDVALRFRWSTVVLMVAILCVSLYGFKYVKQGFFPSTSLPIVLVDYWLAEGSDIRATETDIKRLEKQILELDHIEQVTSTIGQGAERFMLTYAPEHNFSSYAQIIVQTDSYEHLEPTVGKINTLLKEQYPQAFAKFTRVSIGPTTKAKIEARIIGSDPDTLRALAAQVMDIFDNEPTATNVDQDWRQRTKLLRPVYDEAEGRRLGISEADLNQAIKMHVNGLPIGLYRDGSDLLPIVLQAPASEQQGVESLKNLQVYSSARRTYVNIGQVVKFIEIDWEDPLIKRRDRKRTLTVMADPNPATETTAAELLNRLKPKVEMLSLPVGYEIKWGGEFEAQQKANRAVFTPFPLGILVMFVITVFMFNSMRQTLAVWLTVPLAIIGVTWGLILMGAPFSFTALLAVLSLVGMQIKNGIVLVEEIKRLEEEDGYAWIDAIRDASVSRVRPVTMAAITTILGMLPLLSDVFFEPMAVTIMYGLGFATILTLFVVPVLFALLYRVRLNPSE</sequence>
<dbReference type="Gene3D" id="3.30.70.1440">
    <property type="entry name" value="Multidrug efflux transporter AcrB pore domain"/>
    <property type="match status" value="1"/>
</dbReference>
<evidence type="ECO:0000256" key="1">
    <source>
        <dbReference type="SAM" id="Phobius"/>
    </source>
</evidence>
<proteinExistence type="predicted"/>
<dbReference type="Pfam" id="PF00873">
    <property type="entry name" value="ACR_tran"/>
    <property type="match status" value="1"/>
</dbReference>
<dbReference type="PANTHER" id="PTHR32063">
    <property type="match status" value="1"/>
</dbReference>
<feature type="transmembrane region" description="Helical" evidence="1">
    <location>
        <begin position="335"/>
        <end position="353"/>
    </location>
</feature>
<keyword evidence="1" id="KW-0812">Transmembrane</keyword>
<dbReference type="Proteomes" id="UP000324760">
    <property type="component" value="Chromosome"/>
</dbReference>
<keyword evidence="1" id="KW-1133">Transmembrane helix</keyword>
<keyword evidence="1" id="KW-0472">Membrane</keyword>
<feature type="transmembrane region" description="Helical" evidence="1">
    <location>
        <begin position="525"/>
        <end position="544"/>
    </location>
</feature>
<dbReference type="OrthoDB" id="9757940at2"/>
<dbReference type="RefSeq" id="WP_138988821.1">
    <property type="nucleotide sequence ID" value="NZ_CP043869.1"/>
</dbReference>
<gene>
    <name evidence="2" type="ORF">F0U83_05005</name>
</gene>
<reference evidence="2 3" key="1">
    <citation type="journal article" date="2019" name="Biochem. Eng. J.">
        <title>Metabolic engineering of the marine bacteria Neptunomonas concharum for the production of acetoin and meso-2,3-butanediol from acetate.</title>
        <authorList>
            <person name="Li W."/>
            <person name="Pu N."/>
            <person name="Liu C.-X."/>
            <person name="Yuan Q.-P."/>
            <person name="Li Z.-J."/>
        </authorList>
    </citation>
    <scope>NUCLEOTIDE SEQUENCE [LARGE SCALE GENOMIC DNA]</scope>
    <source>
        <strain evidence="2 3">JCM17730</strain>
    </source>
</reference>
<dbReference type="EMBL" id="CP043869">
    <property type="protein sequence ID" value="QEQ96115.1"/>
    <property type="molecule type" value="Genomic_DNA"/>
</dbReference>
<dbReference type="Gene3D" id="1.20.1640.10">
    <property type="entry name" value="Multidrug efflux transporter AcrB transmembrane domain"/>
    <property type="match status" value="2"/>
</dbReference>
<dbReference type="Gene3D" id="3.30.70.1320">
    <property type="entry name" value="Multidrug efflux transporter AcrB pore domain like"/>
    <property type="match status" value="1"/>
</dbReference>
<dbReference type="SUPFAM" id="SSF82714">
    <property type="entry name" value="Multidrug efflux transporter AcrB TolC docking domain, DN and DC subdomains"/>
    <property type="match status" value="2"/>
</dbReference>
<dbReference type="KEGG" id="ncu:F0U83_05005"/>
<feature type="transmembrane region" description="Helical" evidence="1">
    <location>
        <begin position="990"/>
        <end position="1014"/>
    </location>
</feature>
<feature type="transmembrane region" description="Helical" evidence="1">
    <location>
        <begin position="862"/>
        <end position="881"/>
    </location>
</feature>